<evidence type="ECO:0000313" key="1">
    <source>
        <dbReference type="EMBL" id="GJS81648.1"/>
    </source>
</evidence>
<proteinExistence type="predicted"/>
<reference evidence="1" key="2">
    <citation type="submission" date="2022-01" db="EMBL/GenBank/DDBJ databases">
        <authorList>
            <person name="Yamashiro T."/>
            <person name="Shiraishi A."/>
            <person name="Satake H."/>
            <person name="Nakayama K."/>
        </authorList>
    </citation>
    <scope>NUCLEOTIDE SEQUENCE</scope>
</reference>
<dbReference type="EMBL" id="BQNB010010763">
    <property type="protein sequence ID" value="GJS81648.1"/>
    <property type="molecule type" value="Genomic_DNA"/>
</dbReference>
<comment type="caution">
    <text evidence="1">The sequence shown here is derived from an EMBL/GenBank/DDBJ whole genome shotgun (WGS) entry which is preliminary data.</text>
</comment>
<accession>A0ABQ4YXX2</accession>
<keyword evidence="2" id="KW-1185">Reference proteome</keyword>
<name>A0ABQ4YXX2_9ASTR</name>
<sequence length="179" mass="20233">MIIEKQLLLEMFDDESLEMIVDESLEMIEDESLDMIVDEPLMVEDKSLEKLVDETLKHDEEHFESVIADWLKGRVNRLLIKGVIRDGTGRRNKNRRTKAGGRRKRDGFLKEITLRGQLAGIIPEGFGIVKGVAHGVANNVPAFKSMITYLTKNDANEAFDRFNSPKSVTSIDNNVTETA</sequence>
<gene>
    <name evidence="1" type="ORF">Tco_0748189</name>
</gene>
<evidence type="ECO:0000313" key="2">
    <source>
        <dbReference type="Proteomes" id="UP001151760"/>
    </source>
</evidence>
<protein>
    <submittedName>
        <fullName evidence="1">Uncharacterized protein</fullName>
    </submittedName>
</protein>
<dbReference type="Proteomes" id="UP001151760">
    <property type="component" value="Unassembled WGS sequence"/>
</dbReference>
<reference evidence="1" key="1">
    <citation type="journal article" date="2022" name="Int. J. Mol. Sci.">
        <title>Draft Genome of Tanacetum Coccineum: Genomic Comparison of Closely Related Tanacetum-Family Plants.</title>
        <authorList>
            <person name="Yamashiro T."/>
            <person name="Shiraishi A."/>
            <person name="Nakayama K."/>
            <person name="Satake H."/>
        </authorList>
    </citation>
    <scope>NUCLEOTIDE SEQUENCE</scope>
</reference>
<organism evidence="1 2">
    <name type="scientific">Tanacetum coccineum</name>
    <dbReference type="NCBI Taxonomy" id="301880"/>
    <lineage>
        <taxon>Eukaryota</taxon>
        <taxon>Viridiplantae</taxon>
        <taxon>Streptophyta</taxon>
        <taxon>Embryophyta</taxon>
        <taxon>Tracheophyta</taxon>
        <taxon>Spermatophyta</taxon>
        <taxon>Magnoliopsida</taxon>
        <taxon>eudicotyledons</taxon>
        <taxon>Gunneridae</taxon>
        <taxon>Pentapetalae</taxon>
        <taxon>asterids</taxon>
        <taxon>campanulids</taxon>
        <taxon>Asterales</taxon>
        <taxon>Asteraceae</taxon>
        <taxon>Asteroideae</taxon>
        <taxon>Anthemideae</taxon>
        <taxon>Anthemidinae</taxon>
        <taxon>Tanacetum</taxon>
    </lineage>
</organism>